<gene>
    <name evidence="2" type="primary">kdpF</name>
    <name evidence="2" type="ORF">ENT08_09385</name>
</gene>
<keyword evidence="1" id="KW-1133">Transmembrane helix</keyword>
<dbReference type="InterPro" id="IPR011726">
    <property type="entry name" value="KdpF"/>
</dbReference>
<keyword evidence="1" id="KW-0472">Membrane</keyword>
<dbReference type="AlphaFoldDB" id="A0A7V4LDK2"/>
<proteinExistence type="predicted"/>
<keyword evidence="1" id="KW-0812">Transmembrane</keyword>
<organism evidence="2">
    <name type="scientific">Desulfobacca acetoxidans</name>
    <dbReference type="NCBI Taxonomy" id="60893"/>
    <lineage>
        <taxon>Bacteria</taxon>
        <taxon>Pseudomonadati</taxon>
        <taxon>Thermodesulfobacteriota</taxon>
        <taxon>Desulfobaccia</taxon>
        <taxon>Desulfobaccales</taxon>
        <taxon>Desulfobaccaceae</taxon>
        <taxon>Desulfobacca</taxon>
    </lineage>
</organism>
<sequence length="29" mass="3313">MSWEYAGGGLISLILLGYLVYALLWPEHF</sequence>
<protein>
    <submittedName>
        <fullName evidence="2">K(+)-transporting ATPase subunit F</fullName>
    </submittedName>
</protein>
<dbReference type="GO" id="GO:0005886">
    <property type="term" value="C:plasma membrane"/>
    <property type="evidence" value="ECO:0007669"/>
    <property type="project" value="InterPro"/>
</dbReference>
<evidence type="ECO:0000313" key="2">
    <source>
        <dbReference type="EMBL" id="HGS05924.1"/>
    </source>
</evidence>
<dbReference type="Pfam" id="PF09604">
    <property type="entry name" value="Potass_KdpF"/>
    <property type="match status" value="1"/>
</dbReference>
<feature type="transmembrane region" description="Helical" evidence="1">
    <location>
        <begin position="6"/>
        <end position="25"/>
    </location>
</feature>
<name>A0A7V4LDK2_9BACT</name>
<dbReference type="EMBL" id="DSXI01000555">
    <property type="protein sequence ID" value="HGS05924.1"/>
    <property type="molecule type" value="Genomic_DNA"/>
</dbReference>
<accession>A0A7V4LDK2</accession>
<comment type="caution">
    <text evidence="2">The sequence shown here is derived from an EMBL/GenBank/DDBJ whole genome shotgun (WGS) entry which is preliminary data.</text>
</comment>
<reference evidence="2" key="1">
    <citation type="journal article" date="2020" name="mSystems">
        <title>Genome- and Community-Level Interaction Insights into Carbon Utilization and Element Cycling Functions of Hydrothermarchaeota in Hydrothermal Sediment.</title>
        <authorList>
            <person name="Zhou Z."/>
            <person name="Liu Y."/>
            <person name="Xu W."/>
            <person name="Pan J."/>
            <person name="Luo Z.H."/>
            <person name="Li M."/>
        </authorList>
    </citation>
    <scope>NUCLEOTIDE SEQUENCE [LARGE SCALE GENOMIC DNA]</scope>
    <source>
        <strain evidence="2">SpSt-548</strain>
    </source>
</reference>
<evidence type="ECO:0000256" key="1">
    <source>
        <dbReference type="SAM" id="Phobius"/>
    </source>
</evidence>
<dbReference type="NCBIfam" id="TIGR02115">
    <property type="entry name" value="potass_kdpF"/>
    <property type="match status" value="1"/>
</dbReference>
<dbReference type="GO" id="GO:0008556">
    <property type="term" value="F:P-type potassium transmembrane transporter activity"/>
    <property type="evidence" value="ECO:0007669"/>
    <property type="project" value="InterPro"/>
</dbReference>